<proteinExistence type="predicted"/>
<comment type="caution">
    <text evidence="2">The sequence shown here is derived from an EMBL/GenBank/DDBJ whole genome shotgun (WGS) entry which is preliminary data.</text>
</comment>
<keyword evidence="3" id="KW-1185">Reference proteome</keyword>
<dbReference type="SUPFAM" id="SSF48295">
    <property type="entry name" value="TrpR-like"/>
    <property type="match status" value="1"/>
</dbReference>
<dbReference type="InterPro" id="IPR010921">
    <property type="entry name" value="Trp_repressor/repl_initiator"/>
</dbReference>
<dbReference type="EMBL" id="JBHSML010000003">
    <property type="protein sequence ID" value="MFC5516175.1"/>
    <property type="molecule type" value="Genomic_DNA"/>
</dbReference>
<dbReference type="InterPro" id="IPR013159">
    <property type="entry name" value="DnaA_C"/>
</dbReference>
<feature type="domain" description="Chromosomal replication initiator DnaA C-terminal" evidence="1">
    <location>
        <begin position="23"/>
        <end position="92"/>
    </location>
</feature>
<sequence length="121" mass="13577">MSVQVDRAEHRDSRCRRARAEGTRRMLVSLVGSALSVDRDRLCAAGRGTAEEAYARQIAVYIAHTTLGLSYTEAGRLFGRDRTTVAHACRIIEERRESPRVDQFVDRLERAACGNTAERRA</sequence>
<evidence type="ECO:0000313" key="3">
    <source>
        <dbReference type="Proteomes" id="UP001596150"/>
    </source>
</evidence>
<reference evidence="3" key="1">
    <citation type="journal article" date="2019" name="Int. J. Syst. Evol. Microbiol.">
        <title>The Global Catalogue of Microorganisms (GCM) 10K type strain sequencing project: providing services to taxonomists for standard genome sequencing and annotation.</title>
        <authorList>
            <consortium name="The Broad Institute Genomics Platform"/>
            <consortium name="The Broad Institute Genome Sequencing Center for Infectious Disease"/>
            <person name="Wu L."/>
            <person name="Ma J."/>
        </authorList>
    </citation>
    <scope>NUCLEOTIDE SEQUENCE [LARGE SCALE GENOMIC DNA]</scope>
    <source>
        <strain evidence="3">KACC 12633</strain>
    </source>
</reference>
<dbReference type="Pfam" id="PF08299">
    <property type="entry name" value="Bac_DnaA_C"/>
    <property type="match status" value="1"/>
</dbReference>
<gene>
    <name evidence="2" type="ORF">ACFPP9_10375</name>
</gene>
<dbReference type="CDD" id="cd06571">
    <property type="entry name" value="Bac_DnaA_C"/>
    <property type="match status" value="1"/>
</dbReference>
<dbReference type="RefSeq" id="WP_266341618.1">
    <property type="nucleotide sequence ID" value="NZ_JAPKNH010000001.1"/>
</dbReference>
<name>A0ABW0PUX6_9HYPH</name>
<protein>
    <submittedName>
        <fullName evidence="2">Helix-turn-helix domain-containing protein</fullName>
    </submittedName>
</protein>
<dbReference type="Gene3D" id="1.10.1750.10">
    <property type="match status" value="1"/>
</dbReference>
<dbReference type="Proteomes" id="UP001596150">
    <property type="component" value="Unassembled WGS sequence"/>
</dbReference>
<dbReference type="SMART" id="SM00760">
    <property type="entry name" value="Bac_DnaA_C"/>
    <property type="match status" value="1"/>
</dbReference>
<evidence type="ECO:0000259" key="1">
    <source>
        <dbReference type="SMART" id="SM00760"/>
    </source>
</evidence>
<organism evidence="2 3">
    <name type="scientific">Kaistia terrae</name>
    <dbReference type="NCBI Taxonomy" id="537017"/>
    <lineage>
        <taxon>Bacteria</taxon>
        <taxon>Pseudomonadati</taxon>
        <taxon>Pseudomonadota</taxon>
        <taxon>Alphaproteobacteria</taxon>
        <taxon>Hyphomicrobiales</taxon>
        <taxon>Kaistiaceae</taxon>
        <taxon>Kaistia</taxon>
    </lineage>
</organism>
<evidence type="ECO:0000313" key="2">
    <source>
        <dbReference type="EMBL" id="MFC5516175.1"/>
    </source>
</evidence>
<accession>A0ABW0PUX6</accession>